<dbReference type="AlphaFoldDB" id="A0A7M7KQT1"/>
<name>A0A7M7KQT1_VARDE</name>
<keyword evidence="1" id="KW-1133">Transmembrane helix</keyword>
<dbReference type="RefSeq" id="XP_022670565.1">
    <property type="nucleotide sequence ID" value="XM_022814830.1"/>
</dbReference>
<keyword evidence="1" id="KW-0812">Transmembrane</keyword>
<dbReference type="GeneID" id="111254214"/>
<evidence type="ECO:0000313" key="3">
    <source>
        <dbReference type="Proteomes" id="UP000594260"/>
    </source>
</evidence>
<proteinExistence type="predicted"/>
<dbReference type="Proteomes" id="UP000594260">
    <property type="component" value="Unplaced"/>
</dbReference>
<dbReference type="EnsemblMetazoa" id="XM_022814829">
    <property type="protein sequence ID" value="XP_022670564"/>
    <property type="gene ID" value="LOC111254214"/>
</dbReference>
<dbReference type="OMA" id="GPNCIRI"/>
<sequence length="321" mass="36648">MDPFTDSSPILLAPSWGTALPLMTISLLASDFYNISLWRTRDGKNCIESHRNDWLEPVKWNWQWIESTHWYRWQYSYPGTYCVIVAPFACEHCSVTLSGPFLVIKDTSEEAACCHDGKVRLNSTGVHEHRLEPLRKKSVSVRLTLSVARSPWSNHRCGTRFYVEFFSSSACHRQIMFAELQKLAADELLLDKDFRLHDVPKNLTSICAKLTPRCDKCAFNCPASFHSIVLANLSITPLLDMANSHELAGSINFRNAYSRPFARYAMFWLVMTFVSSTISVVVNRMRTKSFATLPRFVRGSNSFPHSALGDRHIVLCMHCNE</sequence>
<organism evidence="2 3">
    <name type="scientific">Varroa destructor</name>
    <name type="common">Honeybee mite</name>
    <dbReference type="NCBI Taxonomy" id="109461"/>
    <lineage>
        <taxon>Eukaryota</taxon>
        <taxon>Metazoa</taxon>
        <taxon>Ecdysozoa</taxon>
        <taxon>Arthropoda</taxon>
        <taxon>Chelicerata</taxon>
        <taxon>Arachnida</taxon>
        <taxon>Acari</taxon>
        <taxon>Parasitiformes</taxon>
        <taxon>Mesostigmata</taxon>
        <taxon>Gamasina</taxon>
        <taxon>Dermanyssoidea</taxon>
        <taxon>Varroidae</taxon>
        <taxon>Varroa</taxon>
    </lineage>
</organism>
<evidence type="ECO:0000256" key="1">
    <source>
        <dbReference type="SAM" id="Phobius"/>
    </source>
</evidence>
<dbReference type="EnsemblMetazoa" id="XM_022814830">
    <property type="protein sequence ID" value="XP_022670565"/>
    <property type="gene ID" value="LOC111254214"/>
</dbReference>
<dbReference type="RefSeq" id="XP_022670564.1">
    <property type="nucleotide sequence ID" value="XM_022814829.1"/>
</dbReference>
<keyword evidence="1" id="KW-0472">Membrane</keyword>
<accession>A0A7M7KQT1</accession>
<feature type="transmembrane region" description="Helical" evidence="1">
    <location>
        <begin position="261"/>
        <end position="282"/>
    </location>
</feature>
<protein>
    <submittedName>
        <fullName evidence="2">Uncharacterized protein</fullName>
    </submittedName>
</protein>
<evidence type="ECO:0000313" key="2">
    <source>
        <dbReference type="EnsemblMetazoa" id="XP_022670564"/>
    </source>
</evidence>
<keyword evidence="3" id="KW-1185">Reference proteome</keyword>
<reference evidence="2" key="1">
    <citation type="submission" date="2021-01" db="UniProtKB">
        <authorList>
            <consortium name="EnsemblMetazoa"/>
        </authorList>
    </citation>
    <scope>IDENTIFICATION</scope>
</reference>